<dbReference type="AlphaFoldDB" id="A0A182J511"/>
<name>A0A182J511_ANOAO</name>
<evidence type="ECO:0000313" key="2">
    <source>
        <dbReference type="EnsemblMetazoa" id="AATE011485-PA.1"/>
    </source>
</evidence>
<reference evidence="2" key="1">
    <citation type="submission" date="2022-08" db="UniProtKB">
        <authorList>
            <consortium name="EnsemblMetazoa"/>
        </authorList>
    </citation>
    <scope>IDENTIFICATION</scope>
    <source>
        <strain evidence="2">EBRO</strain>
    </source>
</reference>
<evidence type="ECO:0000256" key="1">
    <source>
        <dbReference type="SAM" id="MobiDB-lite"/>
    </source>
</evidence>
<accession>A0A182J511</accession>
<dbReference type="VEuPathDB" id="VectorBase:AATE011485"/>
<dbReference type="EnsemblMetazoa" id="AATE011485-RA">
    <property type="protein sequence ID" value="AATE011485-PA.1"/>
    <property type="gene ID" value="AATE011485"/>
</dbReference>
<sequence length="187" mass="19796">MTRALFVQPLPAYRPKRSYSMLALDAENNPARRRAPISHRTNSNSKPKAASVDHQERGQIYLLSKKEHAEGITKAMASSSTKRASANHVTSAAATAASSRISTGVLGSSTIDDGTDEDVVVAVVVLRLVEPSAACNDDVPSSSVTARNVAKRIADVDGDDDVDSSAQPDDATLLVFVRCSFVAIMLG</sequence>
<proteinExistence type="predicted"/>
<protein>
    <submittedName>
        <fullName evidence="2">Uncharacterized protein</fullName>
    </submittedName>
</protein>
<feature type="region of interest" description="Disordered" evidence="1">
    <location>
        <begin position="30"/>
        <end position="55"/>
    </location>
</feature>
<organism evidence="2">
    <name type="scientific">Anopheles atroparvus</name>
    <name type="common">European mosquito</name>
    <dbReference type="NCBI Taxonomy" id="41427"/>
    <lineage>
        <taxon>Eukaryota</taxon>
        <taxon>Metazoa</taxon>
        <taxon>Ecdysozoa</taxon>
        <taxon>Arthropoda</taxon>
        <taxon>Hexapoda</taxon>
        <taxon>Insecta</taxon>
        <taxon>Pterygota</taxon>
        <taxon>Neoptera</taxon>
        <taxon>Endopterygota</taxon>
        <taxon>Diptera</taxon>
        <taxon>Nematocera</taxon>
        <taxon>Culicoidea</taxon>
        <taxon>Culicidae</taxon>
        <taxon>Anophelinae</taxon>
        <taxon>Anopheles</taxon>
    </lineage>
</organism>